<dbReference type="Gene3D" id="3.10.450.40">
    <property type="match status" value="2"/>
</dbReference>
<dbReference type="Proteomes" id="UP000033058">
    <property type="component" value="Chromosome"/>
</dbReference>
<feature type="domain" description="PepSY" evidence="2">
    <location>
        <begin position="144"/>
        <end position="201"/>
    </location>
</feature>
<protein>
    <recommendedName>
        <fullName evidence="2">PepSY domain-containing protein</fullName>
    </recommendedName>
</protein>
<dbReference type="Pfam" id="PF03413">
    <property type="entry name" value="PepSY"/>
    <property type="match status" value="2"/>
</dbReference>
<dbReference type="RefSeq" id="WP_011033637.1">
    <property type="nucleotide sequence ID" value="NZ_CP009509.1"/>
</dbReference>
<sequence length="213" mass="23409">MRKLLFTIIIISILAISVTGCTDTEDASSIPADEAEPSEEVSSADSAISPENETAASEDVITLDRAKEIALAHAGLEETDVTFVKSWLETDDGRQEYEIEFYRGNTEYDYDIDALTGDIVSYDSDAENYSRSDSAQSAGNNTYIGEEKAKSIALAKVSGATESDIRLYLDSEDGKPVYEGSILFNNTEYEFEIDAVTGTVLQWNYEPADDDDR</sequence>
<dbReference type="PATRIC" id="fig|1434117.4.peg.3670"/>
<evidence type="ECO:0000256" key="1">
    <source>
        <dbReference type="SAM" id="MobiDB-lite"/>
    </source>
</evidence>
<evidence type="ECO:0000313" key="4">
    <source>
        <dbReference type="Proteomes" id="UP000033058"/>
    </source>
</evidence>
<dbReference type="GeneID" id="24852687"/>
<dbReference type="EMBL" id="CP009509">
    <property type="protein sequence ID" value="AKB41888.1"/>
    <property type="molecule type" value="Genomic_DNA"/>
</dbReference>
<evidence type="ECO:0000259" key="2">
    <source>
        <dbReference type="Pfam" id="PF03413"/>
    </source>
</evidence>
<dbReference type="PROSITE" id="PS51257">
    <property type="entry name" value="PROKAR_LIPOPROTEIN"/>
    <property type="match status" value="1"/>
</dbReference>
<feature type="domain" description="PepSY" evidence="2">
    <location>
        <begin position="61"/>
        <end position="121"/>
    </location>
</feature>
<dbReference type="InterPro" id="IPR025711">
    <property type="entry name" value="PepSY"/>
</dbReference>
<name>A0A0E3Q0J5_METMZ</name>
<feature type="compositionally biased region" description="Polar residues" evidence="1">
    <location>
        <begin position="40"/>
        <end position="55"/>
    </location>
</feature>
<organism evidence="3 4">
    <name type="scientific">Methanosarcina mazei WWM610</name>
    <dbReference type="NCBI Taxonomy" id="1434117"/>
    <lineage>
        <taxon>Archaea</taxon>
        <taxon>Methanobacteriati</taxon>
        <taxon>Methanobacteriota</taxon>
        <taxon>Stenosarchaea group</taxon>
        <taxon>Methanomicrobia</taxon>
        <taxon>Methanosarcinales</taxon>
        <taxon>Methanosarcinaceae</taxon>
        <taxon>Methanosarcina</taxon>
    </lineage>
</organism>
<accession>A0A0E3Q0J5</accession>
<reference evidence="3 4" key="1">
    <citation type="submission" date="2014-07" db="EMBL/GenBank/DDBJ databases">
        <title>Methanogenic archaea and the global carbon cycle.</title>
        <authorList>
            <person name="Henriksen J.R."/>
            <person name="Luke J."/>
            <person name="Reinhart S."/>
            <person name="Benedict M.N."/>
            <person name="Youngblut N.D."/>
            <person name="Metcalf M.E."/>
            <person name="Whitaker R.J."/>
            <person name="Metcalf W.W."/>
        </authorList>
    </citation>
    <scope>NUCLEOTIDE SEQUENCE [LARGE SCALE GENOMIC DNA]</scope>
    <source>
        <strain evidence="3 4">WWM610</strain>
    </source>
</reference>
<proteinExistence type="predicted"/>
<dbReference type="AlphaFoldDB" id="A0A0E3Q0J5"/>
<feature type="region of interest" description="Disordered" evidence="1">
    <location>
        <begin position="25"/>
        <end position="58"/>
    </location>
</feature>
<gene>
    <name evidence="3" type="ORF">MSMAW_2897</name>
</gene>
<evidence type="ECO:0000313" key="3">
    <source>
        <dbReference type="EMBL" id="AKB41888.1"/>
    </source>
</evidence>
<dbReference type="HOGENOM" id="CLU_067057_1_1_2"/>